<dbReference type="PROSITE" id="PS51390">
    <property type="entry name" value="WAP"/>
    <property type="match status" value="1"/>
</dbReference>
<feature type="domain" description="WAP" evidence="8">
    <location>
        <begin position="160"/>
        <end position="214"/>
    </location>
</feature>
<evidence type="ECO:0000256" key="1">
    <source>
        <dbReference type="ARBA" id="ARBA00022690"/>
    </source>
</evidence>
<feature type="domain" description="Antistasin-like" evidence="7">
    <location>
        <begin position="518"/>
        <end position="543"/>
    </location>
</feature>
<dbReference type="Pfam" id="PF02822">
    <property type="entry name" value="Antistasin"/>
    <property type="match status" value="7"/>
</dbReference>
<dbReference type="InterPro" id="IPR008197">
    <property type="entry name" value="WAP_dom"/>
</dbReference>
<dbReference type="GO" id="GO:0005886">
    <property type="term" value="C:plasma membrane"/>
    <property type="evidence" value="ECO:0007669"/>
    <property type="project" value="TreeGrafter"/>
</dbReference>
<dbReference type="PANTHER" id="PTHR46439">
    <property type="entry name" value="CYSTEINE-RICH MOTOR NEURON 1 PROTEIN"/>
    <property type="match status" value="1"/>
</dbReference>
<evidence type="ECO:0000313" key="11">
    <source>
        <dbReference type="Proteomes" id="UP000682733"/>
    </source>
</evidence>
<feature type="domain" description="Antistasin-like" evidence="7">
    <location>
        <begin position="394"/>
        <end position="419"/>
    </location>
</feature>
<name>A0A8S2KN86_9BILA</name>
<keyword evidence="5" id="KW-0812">Transmembrane</keyword>
<evidence type="ECO:0000256" key="3">
    <source>
        <dbReference type="ARBA" id="ARBA00022737"/>
    </source>
</evidence>
<evidence type="ECO:0000256" key="5">
    <source>
        <dbReference type="SAM" id="Phobius"/>
    </source>
</evidence>
<feature type="domain" description="Antistasin-like" evidence="7">
    <location>
        <begin position="222"/>
        <end position="248"/>
    </location>
</feature>
<feature type="domain" description="Antistasin-like" evidence="7">
    <location>
        <begin position="546"/>
        <end position="571"/>
    </location>
</feature>
<evidence type="ECO:0000256" key="2">
    <source>
        <dbReference type="ARBA" id="ARBA00022729"/>
    </source>
</evidence>
<keyword evidence="3" id="KW-0677">Repeat</keyword>
<dbReference type="InterPro" id="IPR052624">
    <property type="entry name" value="CRIM1"/>
</dbReference>
<evidence type="ECO:0000313" key="9">
    <source>
        <dbReference type="EMBL" id="CAF1100652.1"/>
    </source>
</evidence>
<keyword evidence="1" id="KW-0646">Protease inhibitor</keyword>
<feature type="non-terminal residue" evidence="10">
    <location>
        <position position="1"/>
    </location>
</feature>
<dbReference type="InterPro" id="IPR011061">
    <property type="entry name" value="Hirudin/antistatin"/>
</dbReference>
<comment type="caution">
    <text evidence="10">The sequence shown here is derived from an EMBL/GenBank/DDBJ whole genome shotgun (WGS) entry which is preliminary data.</text>
</comment>
<evidence type="ECO:0000256" key="4">
    <source>
        <dbReference type="ARBA" id="ARBA00022900"/>
    </source>
</evidence>
<dbReference type="GO" id="GO:0005576">
    <property type="term" value="C:extracellular region"/>
    <property type="evidence" value="ECO:0007669"/>
    <property type="project" value="InterPro"/>
</dbReference>
<keyword evidence="2 6" id="KW-0732">Signal</keyword>
<feature type="domain" description="Antistasin-like" evidence="7">
    <location>
        <begin position="251"/>
        <end position="277"/>
    </location>
</feature>
<reference evidence="10" key="1">
    <citation type="submission" date="2021-02" db="EMBL/GenBank/DDBJ databases">
        <authorList>
            <person name="Nowell W R."/>
        </authorList>
    </citation>
    <scope>NUCLEOTIDE SEQUENCE</scope>
</reference>
<dbReference type="InterPro" id="IPR036645">
    <property type="entry name" value="Elafin-like_sf"/>
</dbReference>
<evidence type="ECO:0000259" key="8">
    <source>
        <dbReference type="PROSITE" id="PS51390"/>
    </source>
</evidence>
<protein>
    <submittedName>
        <fullName evidence="10">Uncharacterized protein</fullName>
    </submittedName>
</protein>
<keyword evidence="4" id="KW-0722">Serine protease inhibitor</keyword>
<dbReference type="PROSITE" id="PS51252">
    <property type="entry name" value="ANTISTASIN"/>
    <property type="match status" value="7"/>
</dbReference>
<dbReference type="SMART" id="SM00217">
    <property type="entry name" value="WAP"/>
    <property type="match status" value="1"/>
</dbReference>
<dbReference type="Proteomes" id="UP000677228">
    <property type="component" value="Unassembled WGS sequence"/>
</dbReference>
<gene>
    <name evidence="9" type="ORF">OVA965_LOCUS19275</name>
    <name evidence="10" type="ORF">TMI583_LOCUS19285</name>
</gene>
<organism evidence="10 11">
    <name type="scientific">Didymodactylos carnosus</name>
    <dbReference type="NCBI Taxonomy" id="1234261"/>
    <lineage>
        <taxon>Eukaryota</taxon>
        <taxon>Metazoa</taxon>
        <taxon>Spiralia</taxon>
        <taxon>Gnathifera</taxon>
        <taxon>Rotifera</taxon>
        <taxon>Eurotatoria</taxon>
        <taxon>Bdelloidea</taxon>
        <taxon>Philodinida</taxon>
        <taxon>Philodinidae</taxon>
        <taxon>Didymodactylos</taxon>
    </lineage>
</organism>
<dbReference type="InterPro" id="IPR004094">
    <property type="entry name" value="Antistasin-like"/>
</dbReference>
<dbReference type="Proteomes" id="UP000682733">
    <property type="component" value="Unassembled WGS sequence"/>
</dbReference>
<feature type="signal peptide" evidence="6">
    <location>
        <begin position="1"/>
        <end position="24"/>
    </location>
</feature>
<feature type="transmembrane region" description="Helical" evidence="5">
    <location>
        <begin position="723"/>
        <end position="747"/>
    </location>
</feature>
<dbReference type="SUPFAM" id="SSF57256">
    <property type="entry name" value="Elafin-like"/>
    <property type="match status" value="1"/>
</dbReference>
<feature type="domain" description="Antistasin-like" evidence="7">
    <location>
        <begin position="479"/>
        <end position="504"/>
    </location>
</feature>
<accession>A0A8S2KN86</accession>
<evidence type="ECO:0000259" key="7">
    <source>
        <dbReference type="PROSITE" id="PS51252"/>
    </source>
</evidence>
<evidence type="ECO:0000256" key="6">
    <source>
        <dbReference type="SAM" id="SignalP"/>
    </source>
</evidence>
<dbReference type="GO" id="GO:0004867">
    <property type="term" value="F:serine-type endopeptidase inhibitor activity"/>
    <property type="evidence" value="ECO:0007669"/>
    <property type="project" value="UniProtKB-KW"/>
</dbReference>
<proteinExistence type="predicted"/>
<keyword evidence="5" id="KW-0472">Membrane</keyword>
<evidence type="ECO:0000313" key="10">
    <source>
        <dbReference type="EMBL" id="CAF3861978.1"/>
    </source>
</evidence>
<sequence>MIMTNYVNILRYLLLLQIGSIAIQDDQFLTKECNKLKCDNSTEYCRVKTDCYEVNSNCVYCEKRTNDIEHLSSSNNQQQEPSPIANRLLAKSRTKLLADNRNPISSATIKTTTKVSQEYEDEYLTYDDQEDDEFGEEDDYLDDYNINIETSLDNNLPLIPVKKPGVCPKVDKTIKLNNRDSCKSFAECRFDTDCSAELKCCENNCGTRSCLTPTETKTASVCSQSLNCSLNCSLGYQTDRDGCLICECQSCPPMIGCNKNCPQGYLKDLFGCSICECSDQCPNFVCNLDCSNGGFEQSDTGCPLCRCNQIDYTQCQQDVHCPPGFKCVNERSPQCFAIDGFKCPIIQTCKAIQAVSCVDIRKKCSIKCLNDKYQLDNNGCEVCACPMPIRPSECPQVKCRSTCESGYEYDNDGCQTCRCATDILIPKLPEPWPNNDNKKDEIECSKIQCRMHCQHGFKKNEYGCEICLCNDAPQLTQQCPMVACNTQCSNGYKKDSNGCVTCTCNDQKTDIETFDDPCPPLQCNQNCKYGYERDTFGCQLCSCNKCPLHTCRMFCPYGFKKNEDGCDKCDCDWTPIIDQIPCSLRDPCGPNYVCNLDLLTCEAVSSDKINYFVYNFEVKTFFNDKSFLNTFKNGFIQNVASKYELMPPQILVTRVETDGQTEFQVMPYFQEDKDDFQKKMDQIDADMQNQAFQSVLPSVANNNKWQRPGIPRPYSSLWQRNRLIIILTGLLLTLVALIVVTVFFIVFRHRLRHTVRSESKSPICGAYEIAASDDDQFAVHAPDGTAYVVVESEDIQAPSDK</sequence>
<dbReference type="Gene3D" id="2.10.22.10">
    <property type="entry name" value="Antistasin, domain 1"/>
    <property type="match status" value="7"/>
</dbReference>
<feature type="chain" id="PRO_5036273682" evidence="6">
    <location>
        <begin position="25"/>
        <end position="801"/>
    </location>
</feature>
<feature type="domain" description="Antistasin-like" evidence="7">
    <location>
        <begin position="444"/>
        <end position="469"/>
    </location>
</feature>
<dbReference type="EMBL" id="CAJOBA010009892">
    <property type="protein sequence ID" value="CAF3861978.1"/>
    <property type="molecule type" value="Genomic_DNA"/>
</dbReference>
<dbReference type="AlphaFoldDB" id="A0A8S2KN86"/>
<dbReference type="SUPFAM" id="SSF57262">
    <property type="entry name" value="Leech antihemostatic proteins"/>
    <property type="match status" value="5"/>
</dbReference>
<feature type="non-terminal residue" evidence="10">
    <location>
        <position position="801"/>
    </location>
</feature>
<keyword evidence="5" id="KW-1133">Transmembrane helix</keyword>
<dbReference type="EMBL" id="CAJNOK010009875">
    <property type="protein sequence ID" value="CAF1100652.1"/>
    <property type="molecule type" value="Genomic_DNA"/>
</dbReference>
<dbReference type="PANTHER" id="PTHR46439:SF1">
    <property type="entry name" value="CYSTEINE-RICH MOTOR NEURON 1 PROTEIN"/>
    <property type="match status" value="1"/>
</dbReference>